<protein>
    <submittedName>
        <fullName evidence="1">Uncharacterized protein</fullName>
    </submittedName>
</protein>
<evidence type="ECO:0000313" key="1">
    <source>
        <dbReference type="EMBL" id="SDZ54569.1"/>
    </source>
</evidence>
<dbReference type="EMBL" id="FNOX01000012">
    <property type="protein sequence ID" value="SDZ54569.1"/>
    <property type="molecule type" value="Genomic_DNA"/>
</dbReference>
<reference evidence="1 2" key="1">
    <citation type="submission" date="2016-10" db="EMBL/GenBank/DDBJ databases">
        <authorList>
            <person name="de Groot N.N."/>
        </authorList>
    </citation>
    <scope>NUCLEOTIDE SEQUENCE [LARGE SCALE GENOMIC DNA]</scope>
    <source>
        <strain evidence="1 2">ICMP 14252</strain>
    </source>
</reference>
<name>A0A1H3TZ78_9PSED</name>
<dbReference type="AlphaFoldDB" id="A0A1H3TZ78"/>
<dbReference type="Proteomes" id="UP000182902">
    <property type="component" value="Unassembled WGS sequence"/>
</dbReference>
<evidence type="ECO:0000313" key="2">
    <source>
        <dbReference type="Proteomes" id="UP000182902"/>
    </source>
</evidence>
<proteinExistence type="predicted"/>
<accession>A0A1H3TZ78</accession>
<sequence length="44" mass="4731">MVPPARSASGFPGRRSILREALACLNEVGILARAAWNSIRQASH</sequence>
<gene>
    <name evidence="1" type="ORF">SAMN05216247_11280</name>
</gene>
<organism evidence="1 2">
    <name type="scientific">Pseudomonas salomonii</name>
    <dbReference type="NCBI Taxonomy" id="191391"/>
    <lineage>
        <taxon>Bacteria</taxon>
        <taxon>Pseudomonadati</taxon>
        <taxon>Pseudomonadota</taxon>
        <taxon>Gammaproteobacteria</taxon>
        <taxon>Pseudomonadales</taxon>
        <taxon>Pseudomonadaceae</taxon>
        <taxon>Pseudomonas</taxon>
    </lineage>
</organism>